<dbReference type="Pfam" id="PF11276">
    <property type="entry name" value="DUF3078"/>
    <property type="match status" value="1"/>
</dbReference>
<dbReference type="PATRIC" id="fig|1547436.3.peg.2396"/>
<gene>
    <name evidence="2" type="ORF">AAY42_11590</name>
</gene>
<evidence type="ECO:0000256" key="1">
    <source>
        <dbReference type="SAM" id="SignalP"/>
    </source>
</evidence>
<evidence type="ECO:0008006" key="4">
    <source>
        <dbReference type="Google" id="ProtNLM"/>
    </source>
</evidence>
<dbReference type="RefSeq" id="WP_055395351.1">
    <property type="nucleotide sequence ID" value="NZ_LCTZ01000002.1"/>
</dbReference>
<dbReference type="AlphaFoldDB" id="A0A0Q0XN41"/>
<dbReference type="EMBL" id="LCTZ01000002">
    <property type="protein sequence ID" value="KQC30437.1"/>
    <property type="molecule type" value="Genomic_DNA"/>
</dbReference>
<name>A0A0Q0XN41_9FLAO</name>
<organism evidence="2 3">
    <name type="scientific">Flagellimonas eckloniae</name>
    <dbReference type="NCBI Taxonomy" id="346185"/>
    <lineage>
        <taxon>Bacteria</taxon>
        <taxon>Pseudomonadati</taxon>
        <taxon>Bacteroidota</taxon>
        <taxon>Flavobacteriia</taxon>
        <taxon>Flavobacteriales</taxon>
        <taxon>Flavobacteriaceae</taxon>
        <taxon>Flagellimonas</taxon>
    </lineage>
</organism>
<reference evidence="2 3" key="1">
    <citation type="submission" date="2015-04" db="EMBL/GenBank/DDBJ databases">
        <title>Complete genome of flavobacterium.</title>
        <authorList>
            <person name="Kwon Y.M."/>
            <person name="Kim S.-J."/>
        </authorList>
    </citation>
    <scope>NUCLEOTIDE SEQUENCE [LARGE SCALE GENOMIC DNA]</scope>
    <source>
        <strain evidence="2 3">DK169</strain>
    </source>
</reference>
<accession>A0A0Q0XN41</accession>
<feature type="signal peptide" evidence="1">
    <location>
        <begin position="1"/>
        <end position="19"/>
    </location>
</feature>
<protein>
    <recommendedName>
        <fullName evidence="4">DUF3078 domain-containing protein</fullName>
    </recommendedName>
</protein>
<keyword evidence="3" id="KW-1185">Reference proteome</keyword>
<evidence type="ECO:0000313" key="2">
    <source>
        <dbReference type="EMBL" id="KQC30437.1"/>
    </source>
</evidence>
<dbReference type="STRING" id="346185.AAY42_11590"/>
<dbReference type="InterPro" id="IPR021428">
    <property type="entry name" value="DUF3078"/>
</dbReference>
<sequence>MRLICFIAVLLSALSAVNAQVNLSRVFDTDTTSNDFQVVRIKEVKLKYVTRAAKRTDPRTILNRVKPLSKKYKRFVPTSFWDKKNEFGLNINEVAFVNWNAGGDNSVSALANASFTRNYKFRYLNWNNELRLRYGLNAQEGRQLRKTDDQIRISSTIGFRKDTITNWYFSVKANFNTQFSNGFKYPNRTTPISRFMSPGYLFLGVGTSYIPEGKKFNLYISPITQKATFVTDENLSNQGAFGVEEGEHVFMELGFLITNTWEKEIIKNVIMSHRVNLYTDYLISFGNIDVDWEMNFNLKVNKHINANIGTHLIYDDDIKFDEVVADDGTVTDPGIPRIQFKQLLGVGLTYAF</sequence>
<keyword evidence="1" id="KW-0732">Signal</keyword>
<feature type="chain" id="PRO_5006186631" description="DUF3078 domain-containing protein" evidence="1">
    <location>
        <begin position="20"/>
        <end position="352"/>
    </location>
</feature>
<comment type="caution">
    <text evidence="2">The sequence shown here is derived from an EMBL/GenBank/DDBJ whole genome shotgun (WGS) entry which is preliminary data.</text>
</comment>
<proteinExistence type="predicted"/>
<evidence type="ECO:0000313" key="3">
    <source>
        <dbReference type="Proteomes" id="UP000050827"/>
    </source>
</evidence>
<dbReference type="OrthoDB" id="1495718at2"/>
<dbReference type="Proteomes" id="UP000050827">
    <property type="component" value="Unassembled WGS sequence"/>
</dbReference>